<reference evidence="1" key="1">
    <citation type="journal article" date="2019" name="bioRxiv">
        <title>The Genome of the Zebra Mussel, Dreissena polymorpha: A Resource for Invasive Species Research.</title>
        <authorList>
            <person name="McCartney M.A."/>
            <person name="Auch B."/>
            <person name="Kono T."/>
            <person name="Mallez S."/>
            <person name="Zhang Y."/>
            <person name="Obille A."/>
            <person name="Becker A."/>
            <person name="Abrahante J.E."/>
            <person name="Garbe J."/>
            <person name="Badalamenti J.P."/>
            <person name="Herman A."/>
            <person name="Mangelson H."/>
            <person name="Liachko I."/>
            <person name="Sullivan S."/>
            <person name="Sone E.D."/>
            <person name="Koren S."/>
            <person name="Silverstein K.A.T."/>
            <person name="Beckman K.B."/>
            <person name="Gohl D.M."/>
        </authorList>
    </citation>
    <scope>NUCLEOTIDE SEQUENCE</scope>
    <source>
        <strain evidence="1">Duluth1</strain>
        <tissue evidence="1">Whole animal</tissue>
    </source>
</reference>
<protein>
    <submittedName>
        <fullName evidence="1">Uncharacterized protein</fullName>
    </submittedName>
</protein>
<dbReference type="Proteomes" id="UP000828390">
    <property type="component" value="Unassembled WGS sequence"/>
</dbReference>
<name>A0A9D4DWA4_DREPO</name>
<evidence type="ECO:0000313" key="1">
    <source>
        <dbReference type="EMBL" id="KAH3755480.1"/>
    </source>
</evidence>
<keyword evidence="2" id="KW-1185">Reference proteome</keyword>
<sequence>MGCYVVLSSVDADVEIVKETVKRSRRSTTQSVGEDIDWRILIMHYSERDNKTIYFCIDVNK</sequence>
<reference evidence="1" key="2">
    <citation type="submission" date="2020-11" db="EMBL/GenBank/DDBJ databases">
        <authorList>
            <person name="McCartney M.A."/>
            <person name="Auch B."/>
            <person name="Kono T."/>
            <person name="Mallez S."/>
            <person name="Becker A."/>
            <person name="Gohl D.M."/>
            <person name="Silverstein K.A.T."/>
            <person name="Koren S."/>
            <person name="Bechman K.B."/>
            <person name="Herman A."/>
            <person name="Abrahante J.E."/>
            <person name="Garbe J."/>
        </authorList>
    </citation>
    <scope>NUCLEOTIDE SEQUENCE</scope>
    <source>
        <strain evidence="1">Duluth1</strain>
        <tissue evidence="1">Whole animal</tissue>
    </source>
</reference>
<dbReference type="AlphaFoldDB" id="A0A9D4DWA4"/>
<organism evidence="1 2">
    <name type="scientific">Dreissena polymorpha</name>
    <name type="common">Zebra mussel</name>
    <name type="synonym">Mytilus polymorpha</name>
    <dbReference type="NCBI Taxonomy" id="45954"/>
    <lineage>
        <taxon>Eukaryota</taxon>
        <taxon>Metazoa</taxon>
        <taxon>Spiralia</taxon>
        <taxon>Lophotrochozoa</taxon>
        <taxon>Mollusca</taxon>
        <taxon>Bivalvia</taxon>
        <taxon>Autobranchia</taxon>
        <taxon>Heteroconchia</taxon>
        <taxon>Euheterodonta</taxon>
        <taxon>Imparidentia</taxon>
        <taxon>Neoheterodontei</taxon>
        <taxon>Myida</taxon>
        <taxon>Dreissenoidea</taxon>
        <taxon>Dreissenidae</taxon>
        <taxon>Dreissena</taxon>
    </lineage>
</organism>
<gene>
    <name evidence="1" type="ORF">DPMN_190176</name>
</gene>
<evidence type="ECO:0000313" key="2">
    <source>
        <dbReference type="Proteomes" id="UP000828390"/>
    </source>
</evidence>
<accession>A0A9D4DWA4</accession>
<comment type="caution">
    <text evidence="1">The sequence shown here is derived from an EMBL/GenBank/DDBJ whole genome shotgun (WGS) entry which is preliminary data.</text>
</comment>
<dbReference type="EMBL" id="JAIWYP010000010">
    <property type="protein sequence ID" value="KAH3755480.1"/>
    <property type="molecule type" value="Genomic_DNA"/>
</dbReference>
<proteinExistence type="predicted"/>